<evidence type="ECO:0000256" key="1">
    <source>
        <dbReference type="SAM" id="MobiDB-lite"/>
    </source>
</evidence>
<feature type="compositionally biased region" description="Low complexity" evidence="1">
    <location>
        <begin position="738"/>
        <end position="748"/>
    </location>
</feature>
<reference evidence="2" key="2">
    <citation type="journal article" date="2023" name="BMC Genomics">
        <title>Pest status, molecular evolution, and epigenetic factors derived from the genome assembly of Frankliniella fusca, a thysanopteran phytovirus vector.</title>
        <authorList>
            <person name="Catto M.A."/>
            <person name="Labadie P.E."/>
            <person name="Jacobson A.L."/>
            <person name="Kennedy G.G."/>
            <person name="Srinivasan R."/>
            <person name="Hunt B.G."/>
        </authorList>
    </citation>
    <scope>NUCLEOTIDE SEQUENCE</scope>
    <source>
        <strain evidence="2">PL_HMW_Pooled</strain>
    </source>
</reference>
<reference evidence="2" key="1">
    <citation type="submission" date="2021-07" db="EMBL/GenBank/DDBJ databases">
        <authorList>
            <person name="Catto M.A."/>
            <person name="Jacobson A."/>
            <person name="Kennedy G."/>
            <person name="Labadie P."/>
            <person name="Hunt B.G."/>
            <person name="Srinivasan R."/>
        </authorList>
    </citation>
    <scope>NUCLEOTIDE SEQUENCE</scope>
    <source>
        <strain evidence="2">PL_HMW_Pooled</strain>
        <tissue evidence="2">Head</tissue>
    </source>
</reference>
<feature type="compositionally biased region" description="Gly residues" evidence="1">
    <location>
        <begin position="1275"/>
        <end position="1293"/>
    </location>
</feature>
<name>A0AAE1HTS0_9NEOP</name>
<feature type="region of interest" description="Disordered" evidence="1">
    <location>
        <begin position="601"/>
        <end position="640"/>
    </location>
</feature>
<proteinExistence type="predicted"/>
<feature type="compositionally biased region" description="Low complexity" evidence="1">
    <location>
        <begin position="254"/>
        <end position="272"/>
    </location>
</feature>
<keyword evidence="3" id="KW-1185">Reference proteome</keyword>
<feature type="region of interest" description="Disordered" evidence="1">
    <location>
        <begin position="948"/>
        <end position="1120"/>
    </location>
</feature>
<gene>
    <name evidence="2" type="ORF">KUF71_015582</name>
</gene>
<comment type="caution">
    <text evidence="2">The sequence shown here is derived from an EMBL/GenBank/DDBJ whole genome shotgun (WGS) entry which is preliminary data.</text>
</comment>
<feature type="compositionally biased region" description="Low complexity" evidence="1">
    <location>
        <begin position="1063"/>
        <end position="1081"/>
    </location>
</feature>
<feature type="compositionally biased region" description="Pro residues" evidence="1">
    <location>
        <begin position="787"/>
        <end position="797"/>
    </location>
</feature>
<feature type="compositionally biased region" description="Pro residues" evidence="1">
    <location>
        <begin position="755"/>
        <end position="770"/>
    </location>
</feature>
<keyword evidence="2" id="KW-0675">Receptor</keyword>
<dbReference type="EMBL" id="JAHWGI010001285">
    <property type="protein sequence ID" value="KAK3927298.1"/>
    <property type="molecule type" value="Genomic_DNA"/>
</dbReference>
<feature type="compositionally biased region" description="Pro residues" evidence="1">
    <location>
        <begin position="273"/>
        <end position="284"/>
    </location>
</feature>
<accession>A0AAE1HTS0</accession>
<feature type="region of interest" description="Disordered" evidence="1">
    <location>
        <begin position="355"/>
        <end position="390"/>
    </location>
</feature>
<sequence length="1328" mass="134764">MKLACKSAGQKSASQRAGESYYVSHGNTEEGCVVKSLRVSSGGSVRGRRYGHRLGSGRGLITRARRNADTATQRLLAKVNSPHRVCAPAVGPGAGADSVPPPSPSASTLDSLLRELRVRGSAGSAPASPSTMKGLSVTDQRAVGLASAGATGGRPAGNSAPELELAVEDADPDDARAREDVLRHAALQKNQYHKILLSSKGAGVPKLLDQVGRPDWDPLRAHGQQGLQSGLPAGGGASTAASPHPRLLQPAVPPRSETAATPPATAAELLAAAPPPPRSSPSPPASASTPRTSSTDGNAASATHDICYTKSILIHRATSTEPVEEVSRSRPVGVRFAEDAVLYQEVEALSSIGSDLDGRTAADSGAGAAELDSPPYAHSRTASLSDGDGDSGSNSALCLGMLGGSRRHSETSLKFERIHVRIKNVDGEQGGSGTASHTKLVGRVPLRAAPRWQESSDEELLGLGCSRLSEQEARLLVEDMAAVSLLDAEARDGERQEGEPRQQEDRVHIHRLPLTATADPLAARGSRSPSRILDLSATVVSAGVANDSLSEAPTLDAPPGPALEQPATPSEPPLASDSPEDADETLAAAAAGVTAITVGAPSTGEVSGAAGGGLATSPPPSEPEPPPRGAPSLSHEDAARGRSAAVAAAAGWAMGAAAGLAAGTAAGAAAGLAAGAAAGLAAARLAAVPMAPMSEAMAALSGGDSAAFAGPIGVRIPADRRAGAASASTGVASAGSASAAPAAAPAQADHVPLWRAPPPPPPPHPAPPALPVQTTAVAEHDGSLSPPSSPSSPPHPVPADTRPAQREQPSPAQWQDHQGTPARDHSPPAPAPAPVTALTPRASSPGTPPPLQRDQGEDDATAGPSCSAWGRGQPPSQQDEEVDPGECAWVGPGAPGSGASVFCLDSTCGPLLHSDEDEDADWGGAGARWRGTGRSLSDCASLIALRGDSRPSVRADTSEGVESEPLTEPLAEPLAEPLTETLTEPLAEPLTEPLAEPLTEPLAEPLTEPLAEPLTEPGVVPVPMEPEPRERVLRHTSGPVGRCRPEDVACEPEDQDPPPPPHEGLSLGLGLGLPLPGAWAPRPGPGPRPDTRSSVSVQTSEEPPSGSEHGEGKDLTDLTRERALAMLRELDSRLSAVFCSRPDPSAEALLLRQACPQPRQEVPPSGAQDSASNVAFAKHRAGKFVSRLTAIRTRRPVGAGALTTRPPASIARVGNAAPASDTVAQTGRQGQGGAGGAVCKTRKEPDVAPKAVAALSHAQGRAHSWERGRGRARGRPGGGGGGGGGGGSGGCGGERSIERSRSPSTDRSADFLRSTTRHRGHHDGVCQK</sequence>
<feature type="compositionally biased region" description="Low complexity" evidence="1">
    <location>
        <begin position="285"/>
        <end position="295"/>
    </location>
</feature>
<feature type="region of interest" description="Disordered" evidence="1">
    <location>
        <begin position="549"/>
        <end position="589"/>
    </location>
</feature>
<protein>
    <submittedName>
        <fullName evidence="2">G-protein coupled receptor 152</fullName>
    </submittedName>
</protein>
<organism evidence="2 3">
    <name type="scientific">Frankliniella fusca</name>
    <dbReference type="NCBI Taxonomy" id="407009"/>
    <lineage>
        <taxon>Eukaryota</taxon>
        <taxon>Metazoa</taxon>
        <taxon>Ecdysozoa</taxon>
        <taxon>Arthropoda</taxon>
        <taxon>Hexapoda</taxon>
        <taxon>Insecta</taxon>
        <taxon>Pterygota</taxon>
        <taxon>Neoptera</taxon>
        <taxon>Paraneoptera</taxon>
        <taxon>Thysanoptera</taxon>
        <taxon>Terebrantia</taxon>
        <taxon>Thripoidea</taxon>
        <taxon>Thripidae</taxon>
        <taxon>Frankliniella</taxon>
    </lineage>
</organism>
<feature type="region of interest" description="Disordered" evidence="1">
    <location>
        <begin position="215"/>
        <end position="301"/>
    </location>
</feature>
<feature type="compositionally biased region" description="Basic and acidic residues" evidence="1">
    <location>
        <begin position="948"/>
        <end position="957"/>
    </location>
</feature>
<feature type="compositionally biased region" description="Pro residues" evidence="1">
    <location>
        <begin position="617"/>
        <end position="629"/>
    </location>
</feature>
<evidence type="ECO:0000313" key="2">
    <source>
        <dbReference type="EMBL" id="KAK3927298.1"/>
    </source>
</evidence>
<feature type="compositionally biased region" description="Basic and acidic residues" evidence="1">
    <location>
        <begin position="488"/>
        <end position="507"/>
    </location>
</feature>
<evidence type="ECO:0000313" key="3">
    <source>
        <dbReference type="Proteomes" id="UP001219518"/>
    </source>
</evidence>
<feature type="compositionally biased region" description="Basic and acidic residues" evidence="1">
    <location>
        <begin position="1108"/>
        <end position="1120"/>
    </location>
</feature>
<feature type="region of interest" description="Disordered" evidence="1">
    <location>
        <begin position="738"/>
        <end position="899"/>
    </location>
</feature>
<dbReference type="Proteomes" id="UP001219518">
    <property type="component" value="Unassembled WGS sequence"/>
</dbReference>
<feature type="region of interest" description="Disordered" evidence="1">
    <location>
        <begin position="488"/>
        <end position="513"/>
    </location>
</feature>
<feature type="non-terminal residue" evidence="2">
    <location>
        <position position="1328"/>
    </location>
</feature>
<feature type="region of interest" description="Disordered" evidence="1">
    <location>
        <begin position="1197"/>
        <end position="1328"/>
    </location>
</feature>
<feature type="compositionally biased region" description="Polar residues" evidence="1">
    <location>
        <begin position="807"/>
        <end position="818"/>
    </location>
</feature>